<dbReference type="InterPro" id="IPR054289">
    <property type="entry name" value="DUF7025"/>
</dbReference>
<sequence>MNPDAYKKRSRDLSDDSRDEDSDSEQNLSRMDNFKRQCPSTASPIVRYTIIHRVHCFGRHASHSGHEQSANFFDVPSSEAGDNRTTPLHGRHRCMDIEDYLEDNPNIAFVVYMNYNCEKYYENLEDSFIRLPMPKMPYELSTRCKPYFYVLIDNSHPAESISEEIALSKPLFDAMQAIHNQDTDGIAAWNLEKEFRFPYSALYHSRHLLKESSTTLLELQQRNALESLCNYLEERLKFDYEESARLAEMGMTSRKHWAILFRPGDIVVTTEESRAQAFTVTSCPLPSDTELRLECWTWEFNGSFSRRRTVLHNPWPANTQECAITDLAVYPIRYAKDDIEDRLRSRGSTFWACRRRNYVDYSEPSKEPITQLATLRYMVDADAYKMMHGGDDEPVTHNELSDAVMEKEEPPEGSFVLMLPPTISGFSFRSKKWNTLEVDRIQKINWNKGAFDHRLVLKQSKKDLVKALVTVHMKNESAVQSDFMEGKGEGLIILLHGGPGTGKTLTAESIAEFVERPLYKVTCGDIGTDPESVEKYLETVLFIGSTWGCVVLLDEADVFLEERTKMDLQRNALVSVFLRVLEYYNGILILTTNRIGSFDEAFKSRVQLALHYPPLDNNGRFEVWKNFVKLLSHPESEVDVEGIREKVDILARNNMNGRQIRNAVNTARQLARYQGVRMNYSHVEQAVDVVDEFEKYVTDVHGHDDEENARFQGLRNG</sequence>
<organism evidence="3 4">
    <name type="scientific">Stemphylium lycopersici</name>
    <name type="common">Tomato gray leaf spot disease fungus</name>
    <name type="synonym">Thyrospora lycopersici</name>
    <dbReference type="NCBI Taxonomy" id="183478"/>
    <lineage>
        <taxon>Eukaryota</taxon>
        <taxon>Fungi</taxon>
        <taxon>Dikarya</taxon>
        <taxon>Ascomycota</taxon>
        <taxon>Pezizomycotina</taxon>
        <taxon>Dothideomycetes</taxon>
        <taxon>Pleosporomycetidae</taxon>
        <taxon>Pleosporales</taxon>
        <taxon>Pleosporineae</taxon>
        <taxon>Pleosporaceae</taxon>
        <taxon>Stemphylium</taxon>
    </lineage>
</organism>
<evidence type="ECO:0000256" key="1">
    <source>
        <dbReference type="SAM" id="MobiDB-lite"/>
    </source>
</evidence>
<dbReference type="Pfam" id="PF22942">
    <property type="entry name" value="DUF7025"/>
    <property type="match status" value="1"/>
</dbReference>
<reference evidence="4" key="1">
    <citation type="submission" date="2018-05" db="EMBL/GenBank/DDBJ databases">
        <title>Draft genome sequence of Stemphylium lycopersici strain CIDEFI 213.</title>
        <authorList>
            <person name="Medina R."/>
            <person name="Franco M.E.E."/>
            <person name="Lucentini C.G."/>
            <person name="Saparrat M.C.N."/>
            <person name="Balatti P.A."/>
        </authorList>
    </citation>
    <scope>NUCLEOTIDE SEQUENCE [LARGE SCALE GENOMIC DNA]</scope>
    <source>
        <strain evidence="4">CIDEFI 213</strain>
    </source>
</reference>
<dbReference type="EMBL" id="QGDH01000095">
    <property type="protein sequence ID" value="RAR07810.1"/>
    <property type="molecule type" value="Genomic_DNA"/>
</dbReference>
<keyword evidence="3" id="KW-0378">Hydrolase</keyword>
<evidence type="ECO:0000259" key="2">
    <source>
        <dbReference type="SMART" id="SM00382"/>
    </source>
</evidence>
<dbReference type="GO" id="GO:0016887">
    <property type="term" value="F:ATP hydrolysis activity"/>
    <property type="evidence" value="ECO:0007669"/>
    <property type="project" value="InterPro"/>
</dbReference>
<dbReference type="InterPro" id="IPR027417">
    <property type="entry name" value="P-loop_NTPase"/>
</dbReference>
<feature type="domain" description="AAA+ ATPase" evidence="2">
    <location>
        <begin position="489"/>
        <end position="616"/>
    </location>
</feature>
<protein>
    <submittedName>
        <fullName evidence="3">P-loop containing nucleoside triphosphate hydrolase protein</fullName>
    </submittedName>
</protein>
<comment type="caution">
    <text evidence="3">The sequence shown here is derived from an EMBL/GenBank/DDBJ whole genome shotgun (WGS) entry which is preliminary data.</text>
</comment>
<evidence type="ECO:0000313" key="4">
    <source>
        <dbReference type="Proteomes" id="UP000249619"/>
    </source>
</evidence>
<dbReference type="Gene3D" id="3.40.50.300">
    <property type="entry name" value="P-loop containing nucleotide triphosphate hydrolases"/>
    <property type="match status" value="1"/>
</dbReference>
<evidence type="ECO:0000313" key="3">
    <source>
        <dbReference type="EMBL" id="RAR07810.1"/>
    </source>
</evidence>
<keyword evidence="4" id="KW-1185">Reference proteome</keyword>
<dbReference type="PANTHER" id="PTHR46411:SF2">
    <property type="entry name" value="AAA+ ATPASE DOMAIN-CONTAINING PROTEIN"/>
    <property type="match status" value="1"/>
</dbReference>
<dbReference type="Pfam" id="PF23232">
    <property type="entry name" value="AAA_lid_13"/>
    <property type="match status" value="1"/>
</dbReference>
<feature type="region of interest" description="Disordered" evidence="1">
    <location>
        <begin position="1"/>
        <end position="36"/>
    </location>
</feature>
<dbReference type="AlphaFoldDB" id="A0A364MZF9"/>
<dbReference type="InterPro" id="IPR056599">
    <property type="entry name" value="AAA_lid_fung"/>
</dbReference>
<dbReference type="Proteomes" id="UP000249619">
    <property type="component" value="Unassembled WGS sequence"/>
</dbReference>
<proteinExistence type="predicted"/>
<dbReference type="Pfam" id="PF00004">
    <property type="entry name" value="AAA"/>
    <property type="match status" value="1"/>
</dbReference>
<dbReference type="InterPro" id="IPR003959">
    <property type="entry name" value="ATPase_AAA_core"/>
</dbReference>
<dbReference type="SMART" id="SM00382">
    <property type="entry name" value="AAA"/>
    <property type="match status" value="1"/>
</dbReference>
<dbReference type="PANTHER" id="PTHR46411">
    <property type="entry name" value="FAMILY ATPASE, PUTATIVE-RELATED"/>
    <property type="match status" value="1"/>
</dbReference>
<dbReference type="InterPro" id="IPR003593">
    <property type="entry name" value="AAA+_ATPase"/>
</dbReference>
<gene>
    <name evidence="3" type="ORF">DDE83_006299</name>
</gene>
<dbReference type="CDD" id="cd19481">
    <property type="entry name" value="RecA-like_protease"/>
    <property type="match status" value="1"/>
</dbReference>
<feature type="region of interest" description="Disordered" evidence="1">
    <location>
        <begin position="68"/>
        <end position="87"/>
    </location>
</feature>
<dbReference type="GO" id="GO:0005524">
    <property type="term" value="F:ATP binding"/>
    <property type="evidence" value="ECO:0007669"/>
    <property type="project" value="InterPro"/>
</dbReference>
<feature type="compositionally biased region" description="Basic and acidic residues" evidence="1">
    <location>
        <begin position="1"/>
        <end position="16"/>
    </location>
</feature>
<name>A0A364MZF9_STELY</name>
<accession>A0A364MZF9</accession>
<dbReference type="SUPFAM" id="SSF52540">
    <property type="entry name" value="P-loop containing nucleoside triphosphate hydrolases"/>
    <property type="match status" value="1"/>
</dbReference>